<reference evidence="2" key="2">
    <citation type="submission" date="2018-03" db="EMBL/GenBank/DDBJ databases">
        <title>The Triticum urartu genome reveals the dynamic nature of wheat genome evolution.</title>
        <authorList>
            <person name="Ling H."/>
            <person name="Ma B."/>
            <person name="Shi X."/>
            <person name="Liu H."/>
            <person name="Dong L."/>
            <person name="Sun H."/>
            <person name="Cao Y."/>
            <person name="Gao Q."/>
            <person name="Zheng S."/>
            <person name="Li Y."/>
            <person name="Yu Y."/>
            <person name="Du H."/>
            <person name="Qi M."/>
            <person name="Li Y."/>
            <person name="Yu H."/>
            <person name="Cui Y."/>
            <person name="Wang N."/>
            <person name="Chen C."/>
            <person name="Wu H."/>
            <person name="Zhao Y."/>
            <person name="Zhang J."/>
            <person name="Li Y."/>
            <person name="Zhou W."/>
            <person name="Zhang B."/>
            <person name="Hu W."/>
            <person name="Eijk M."/>
            <person name="Tang J."/>
            <person name="Witsenboer H."/>
            <person name="Zhao S."/>
            <person name="Li Z."/>
            <person name="Zhang A."/>
            <person name="Wang D."/>
            <person name="Liang C."/>
        </authorList>
    </citation>
    <scope>NUCLEOTIDE SEQUENCE [LARGE SCALE GENOMIC DNA]</scope>
    <source>
        <strain evidence="2">cv. G1812</strain>
    </source>
</reference>
<accession>A0A8R7K1R7</accession>
<name>A0A8R7K1R7_TRIUA</name>
<dbReference type="Proteomes" id="UP000015106">
    <property type="component" value="Chromosome 1"/>
</dbReference>
<dbReference type="PANTHER" id="PTHR24559:SF452">
    <property type="entry name" value="INTEGRASE CATALYTIC DOMAIN-CONTAINING PROTEIN"/>
    <property type="match status" value="1"/>
</dbReference>
<dbReference type="PROSITE" id="PS50878">
    <property type="entry name" value="RT_POL"/>
    <property type="match status" value="1"/>
</dbReference>
<dbReference type="InterPro" id="IPR000477">
    <property type="entry name" value="RT_dom"/>
</dbReference>
<feature type="domain" description="Reverse transcriptase" evidence="1">
    <location>
        <begin position="30"/>
        <end position="209"/>
    </location>
</feature>
<dbReference type="PANTHER" id="PTHR24559">
    <property type="entry name" value="TRANSPOSON TY3-I GAG-POL POLYPROTEIN"/>
    <property type="match status" value="1"/>
</dbReference>
<dbReference type="Pfam" id="PF00078">
    <property type="entry name" value="RVT_1"/>
    <property type="match status" value="1"/>
</dbReference>
<dbReference type="SUPFAM" id="SSF56672">
    <property type="entry name" value="DNA/RNA polymerases"/>
    <property type="match status" value="1"/>
</dbReference>
<dbReference type="CDD" id="cd01647">
    <property type="entry name" value="RT_LTR"/>
    <property type="match status" value="1"/>
</dbReference>
<reference evidence="3" key="1">
    <citation type="journal article" date="2013" name="Nature">
        <title>Draft genome of the wheat A-genome progenitor Triticum urartu.</title>
        <authorList>
            <person name="Ling H.Q."/>
            <person name="Zhao S."/>
            <person name="Liu D."/>
            <person name="Wang J."/>
            <person name="Sun H."/>
            <person name="Zhang C."/>
            <person name="Fan H."/>
            <person name="Li D."/>
            <person name="Dong L."/>
            <person name="Tao Y."/>
            <person name="Gao C."/>
            <person name="Wu H."/>
            <person name="Li Y."/>
            <person name="Cui Y."/>
            <person name="Guo X."/>
            <person name="Zheng S."/>
            <person name="Wang B."/>
            <person name="Yu K."/>
            <person name="Liang Q."/>
            <person name="Yang W."/>
            <person name="Lou X."/>
            <person name="Chen J."/>
            <person name="Feng M."/>
            <person name="Jian J."/>
            <person name="Zhang X."/>
            <person name="Luo G."/>
            <person name="Jiang Y."/>
            <person name="Liu J."/>
            <person name="Wang Z."/>
            <person name="Sha Y."/>
            <person name="Zhang B."/>
            <person name="Wu H."/>
            <person name="Tang D."/>
            <person name="Shen Q."/>
            <person name="Xue P."/>
            <person name="Zou S."/>
            <person name="Wang X."/>
            <person name="Liu X."/>
            <person name="Wang F."/>
            <person name="Yang Y."/>
            <person name="An X."/>
            <person name="Dong Z."/>
            <person name="Zhang K."/>
            <person name="Zhang X."/>
            <person name="Luo M.C."/>
            <person name="Dvorak J."/>
            <person name="Tong Y."/>
            <person name="Wang J."/>
            <person name="Yang H."/>
            <person name="Li Z."/>
            <person name="Wang D."/>
            <person name="Zhang A."/>
            <person name="Wang J."/>
        </authorList>
    </citation>
    <scope>NUCLEOTIDE SEQUENCE</scope>
    <source>
        <strain evidence="3">cv. G1812</strain>
    </source>
</reference>
<sequence>MPGAQPVNIRPYRHKPEHKTEIERQVAELLQSGVIQRSHNSFSSPAILVKKKDGTWRLCIDYRHLNAMTRVSKFPVPVIEELLDELHGAKWFSKLDLRAGYHQIRLAEGEEFKTAFQTHSGHYEFKVLSFGLAGGPATFISVLMDTLHPLLRHCVLLFFDDILVFSRTWEEHVSHIRQVLELLCKDQWKVKRSKYEFGQQQLSYLGHVISEKGVATEPSKIRAVQEWTTP</sequence>
<keyword evidence="3" id="KW-1185">Reference proteome</keyword>
<evidence type="ECO:0000313" key="2">
    <source>
        <dbReference type="EnsemblPlants" id="TuG1812G0100002853.01.T01.cds299749"/>
    </source>
</evidence>
<dbReference type="InterPro" id="IPR043128">
    <property type="entry name" value="Rev_trsase/Diguanyl_cyclase"/>
</dbReference>
<dbReference type="Gene3D" id="3.10.10.10">
    <property type="entry name" value="HIV Type 1 Reverse Transcriptase, subunit A, domain 1"/>
    <property type="match status" value="1"/>
</dbReference>
<dbReference type="AlphaFoldDB" id="A0A8R7K1R7"/>
<protein>
    <recommendedName>
        <fullName evidence="1">Reverse transcriptase domain-containing protein</fullName>
    </recommendedName>
</protein>
<dbReference type="EnsemblPlants" id="TuG1812G0100002853.01.T01">
    <property type="protein sequence ID" value="TuG1812G0100002853.01.T01.cds299749"/>
    <property type="gene ID" value="TuG1812G0100002853.01"/>
</dbReference>
<reference evidence="2" key="3">
    <citation type="submission" date="2022-06" db="UniProtKB">
        <authorList>
            <consortium name="EnsemblPlants"/>
        </authorList>
    </citation>
    <scope>IDENTIFICATION</scope>
</reference>
<evidence type="ECO:0000313" key="3">
    <source>
        <dbReference type="Proteomes" id="UP000015106"/>
    </source>
</evidence>
<proteinExistence type="predicted"/>
<dbReference type="Gramene" id="TuG1812G0100002853.01.T01">
    <property type="protein sequence ID" value="TuG1812G0100002853.01.T01.cds299749"/>
    <property type="gene ID" value="TuG1812G0100002853.01"/>
</dbReference>
<dbReference type="InterPro" id="IPR043502">
    <property type="entry name" value="DNA/RNA_pol_sf"/>
</dbReference>
<dbReference type="InterPro" id="IPR053134">
    <property type="entry name" value="RNA-dir_DNA_polymerase"/>
</dbReference>
<evidence type="ECO:0000259" key="1">
    <source>
        <dbReference type="PROSITE" id="PS50878"/>
    </source>
</evidence>
<organism evidence="2 3">
    <name type="scientific">Triticum urartu</name>
    <name type="common">Red wild einkorn</name>
    <name type="synonym">Crithodium urartu</name>
    <dbReference type="NCBI Taxonomy" id="4572"/>
    <lineage>
        <taxon>Eukaryota</taxon>
        <taxon>Viridiplantae</taxon>
        <taxon>Streptophyta</taxon>
        <taxon>Embryophyta</taxon>
        <taxon>Tracheophyta</taxon>
        <taxon>Spermatophyta</taxon>
        <taxon>Magnoliopsida</taxon>
        <taxon>Liliopsida</taxon>
        <taxon>Poales</taxon>
        <taxon>Poaceae</taxon>
        <taxon>BOP clade</taxon>
        <taxon>Pooideae</taxon>
        <taxon>Triticodae</taxon>
        <taxon>Triticeae</taxon>
        <taxon>Triticinae</taxon>
        <taxon>Triticum</taxon>
    </lineage>
</organism>
<dbReference type="Gene3D" id="3.30.70.270">
    <property type="match status" value="1"/>
</dbReference>